<sequence>MKFRLPHLVNPEFQHGVQSAQAMTQAWSMQHLILAYVIIWIIYFVKNFGFGIIGTRTPCILPAPSKEHSLTGTTLPPSCRRLLEGRPQAFALMIVCMPVGLIMLAGCNNVQTYCAAQVSYSVGSTGMDFVMTIFIADTSALTNRAFWLAFTVSPYIATCKAQKAGLVLERHSQRTALESITHYGKEFDPSLIAFPLYERYVAPVTFIPWSLLLKRTVFVRYTMAASICLAWYLWDIYFYSMLVVVFNQSLTQATCFINIYSVALYFGVPITVLGVGLMVYFREPGVNIGYIVMCQIFIAFGGGTLVICEQMTVMAVSSQQHIPAVLAMESMLTNINSAVGRNIATALWTGVFPRKLEEYLPAERLMLIAAMGLYTVTLVSVMMVERC</sequence>
<dbReference type="PANTHER" id="PTHR23501">
    <property type="entry name" value="MAJOR FACILITATOR SUPERFAMILY"/>
    <property type="match status" value="1"/>
</dbReference>
<accession>A0A5N7BZI2</accession>
<evidence type="ECO:0000256" key="4">
    <source>
        <dbReference type="ARBA" id="ARBA00023136"/>
    </source>
</evidence>
<evidence type="ECO:0008006" key="7">
    <source>
        <dbReference type="Google" id="ProtNLM"/>
    </source>
</evidence>
<dbReference type="SUPFAM" id="SSF103473">
    <property type="entry name" value="MFS general substrate transporter"/>
    <property type="match status" value="1"/>
</dbReference>
<dbReference type="GO" id="GO:0022857">
    <property type="term" value="F:transmembrane transporter activity"/>
    <property type="evidence" value="ECO:0007669"/>
    <property type="project" value="TreeGrafter"/>
</dbReference>
<protein>
    <recommendedName>
        <fullName evidence="7">Major facilitator superfamily domain-containing protein</fullName>
    </recommendedName>
</protein>
<keyword evidence="4 5" id="KW-0472">Membrane</keyword>
<feature type="transmembrane region" description="Helical" evidence="5">
    <location>
        <begin position="365"/>
        <end position="384"/>
    </location>
</feature>
<dbReference type="AlphaFoldDB" id="A0A5N7BZI2"/>
<evidence type="ECO:0000256" key="3">
    <source>
        <dbReference type="ARBA" id="ARBA00022989"/>
    </source>
</evidence>
<dbReference type="OrthoDB" id="4078873at2759"/>
<dbReference type="GO" id="GO:0005886">
    <property type="term" value="C:plasma membrane"/>
    <property type="evidence" value="ECO:0007669"/>
    <property type="project" value="TreeGrafter"/>
</dbReference>
<dbReference type="EMBL" id="ML735300">
    <property type="protein sequence ID" value="KAE8387053.1"/>
    <property type="molecule type" value="Genomic_DNA"/>
</dbReference>
<gene>
    <name evidence="6" type="ORF">BDV23DRAFT_174987</name>
</gene>
<comment type="subcellular location">
    <subcellularLocation>
        <location evidence="1">Membrane</location>
        <topology evidence="1">Multi-pass membrane protein</topology>
    </subcellularLocation>
</comment>
<evidence type="ECO:0000256" key="2">
    <source>
        <dbReference type="ARBA" id="ARBA00022692"/>
    </source>
</evidence>
<feature type="transmembrane region" description="Helical" evidence="5">
    <location>
        <begin position="27"/>
        <end position="45"/>
    </location>
</feature>
<evidence type="ECO:0000313" key="6">
    <source>
        <dbReference type="EMBL" id="KAE8387053.1"/>
    </source>
</evidence>
<organism evidence="6">
    <name type="scientific">Petromyces alliaceus</name>
    <name type="common">Aspergillus alliaceus</name>
    <dbReference type="NCBI Taxonomy" id="209559"/>
    <lineage>
        <taxon>Eukaryota</taxon>
        <taxon>Fungi</taxon>
        <taxon>Dikarya</taxon>
        <taxon>Ascomycota</taxon>
        <taxon>Pezizomycotina</taxon>
        <taxon>Eurotiomycetes</taxon>
        <taxon>Eurotiomycetidae</taxon>
        <taxon>Eurotiales</taxon>
        <taxon>Aspergillaceae</taxon>
        <taxon>Aspergillus</taxon>
        <taxon>Aspergillus subgen. Circumdati</taxon>
    </lineage>
</organism>
<feature type="transmembrane region" description="Helical" evidence="5">
    <location>
        <begin position="89"/>
        <end position="106"/>
    </location>
</feature>
<proteinExistence type="predicted"/>
<reference evidence="6" key="1">
    <citation type="submission" date="2019-04" db="EMBL/GenBank/DDBJ databases">
        <title>Friends and foes A comparative genomics studyof 23 Aspergillus species from section Flavi.</title>
        <authorList>
            <consortium name="DOE Joint Genome Institute"/>
            <person name="Kjaerbolling I."/>
            <person name="Vesth T."/>
            <person name="Frisvad J.C."/>
            <person name="Nybo J.L."/>
            <person name="Theobald S."/>
            <person name="Kildgaard S."/>
            <person name="Isbrandt T."/>
            <person name="Kuo A."/>
            <person name="Sato A."/>
            <person name="Lyhne E.K."/>
            <person name="Kogle M.E."/>
            <person name="Wiebenga A."/>
            <person name="Kun R.S."/>
            <person name="Lubbers R.J."/>
            <person name="Makela M.R."/>
            <person name="Barry K."/>
            <person name="Chovatia M."/>
            <person name="Clum A."/>
            <person name="Daum C."/>
            <person name="Haridas S."/>
            <person name="He G."/>
            <person name="LaButti K."/>
            <person name="Lipzen A."/>
            <person name="Mondo S."/>
            <person name="Riley R."/>
            <person name="Salamov A."/>
            <person name="Simmons B.A."/>
            <person name="Magnuson J.K."/>
            <person name="Henrissat B."/>
            <person name="Mortensen U.H."/>
            <person name="Larsen T.O."/>
            <person name="Devries R.P."/>
            <person name="Grigoriev I.V."/>
            <person name="Machida M."/>
            <person name="Baker S.E."/>
            <person name="Andersen M.R."/>
        </authorList>
    </citation>
    <scope>NUCLEOTIDE SEQUENCE [LARGE SCALE GENOMIC DNA]</scope>
    <source>
        <strain evidence="6">IBT 14317</strain>
    </source>
</reference>
<dbReference type="InterPro" id="IPR036259">
    <property type="entry name" value="MFS_trans_sf"/>
</dbReference>
<keyword evidence="2 5" id="KW-0812">Transmembrane</keyword>
<evidence type="ECO:0000256" key="1">
    <source>
        <dbReference type="ARBA" id="ARBA00004141"/>
    </source>
</evidence>
<evidence type="ECO:0000256" key="5">
    <source>
        <dbReference type="SAM" id="Phobius"/>
    </source>
</evidence>
<name>A0A5N7BZI2_PETAA</name>
<dbReference type="Proteomes" id="UP000326877">
    <property type="component" value="Unassembled WGS sequence"/>
</dbReference>
<keyword evidence="3 5" id="KW-1133">Transmembrane helix</keyword>
<feature type="transmembrane region" description="Helical" evidence="5">
    <location>
        <begin position="218"/>
        <end position="239"/>
    </location>
</feature>
<dbReference type="PANTHER" id="PTHR23501:SF3">
    <property type="entry name" value="MAJOR FACILITATOR SUPERFAMILY (MFS) PROFILE DOMAIN-CONTAINING PROTEIN"/>
    <property type="match status" value="1"/>
</dbReference>
<feature type="transmembrane region" description="Helical" evidence="5">
    <location>
        <begin position="288"/>
        <end position="307"/>
    </location>
</feature>
<feature type="transmembrane region" description="Helical" evidence="5">
    <location>
        <begin position="259"/>
        <end position="281"/>
    </location>
</feature>